<dbReference type="Proteomes" id="UP000252585">
    <property type="component" value="Unassembled WGS sequence"/>
</dbReference>
<dbReference type="PANTHER" id="PTHR33747:SF1">
    <property type="entry name" value="ADENYLATE CYCLASE-ASSOCIATED CAP C-TERMINAL DOMAIN-CONTAINING PROTEIN"/>
    <property type="match status" value="1"/>
</dbReference>
<proteinExistence type="predicted"/>
<keyword evidence="2" id="KW-1185">Reference proteome</keyword>
<dbReference type="InterPro" id="IPR004027">
    <property type="entry name" value="SEC_C_motif"/>
</dbReference>
<sequence>MKYILGTFQKLEKGDEMTNKSDTMSEQERNELLEQLTGLRSSHLEKWSQKVWSDLEIPFSLEDGLRAFTKSELDDIRKYLNVTGVSGLKKGDLLQVLLEEVPKKIEDICKRWDDKRFSMLLQIANNGGKITAPSSIGLVQAGYLRTTGFIFTGTNQEKEVIALPVECIDQIKGLKNNLAVRSKVKRNTEWLNLSRGLLYYYGTLNGSQLIELVGSYINEPVEVKEYFEVMHDANEFMEDYQYDRHGFSDQAVVNPESVIAEHALRKDLSFYPFSKQQLLKAGETDFMERNKSYVKLVKHLKQSFEIDKEEVDEIVEQCVIDIQNGATFNEVVEYFSDQFEFEGINEVQELMDHVTNLMNNTRLWILKGYTPTELAQQERKHLKPLPTIQSKTQEPKEVVKIGRNEPCPCGSGKKYKKCCGK</sequence>
<dbReference type="Pfam" id="PF02810">
    <property type="entry name" value="SEC-C"/>
    <property type="match status" value="1"/>
</dbReference>
<accession>A0A368YDT4</accession>
<gene>
    <name evidence="1" type="ORF">DFR57_102323</name>
</gene>
<dbReference type="OrthoDB" id="9814022at2"/>
<name>A0A368YDT4_9BACI</name>
<dbReference type="PANTHER" id="PTHR33747">
    <property type="entry name" value="UPF0225 PROTEIN SCO1677"/>
    <property type="match status" value="1"/>
</dbReference>
<comment type="caution">
    <text evidence="1">The sequence shown here is derived from an EMBL/GenBank/DDBJ whole genome shotgun (WGS) entry which is preliminary data.</text>
</comment>
<organism evidence="1 2">
    <name type="scientific">Saliterribacillus persicus</name>
    <dbReference type="NCBI Taxonomy" id="930114"/>
    <lineage>
        <taxon>Bacteria</taxon>
        <taxon>Bacillati</taxon>
        <taxon>Bacillota</taxon>
        <taxon>Bacilli</taxon>
        <taxon>Bacillales</taxon>
        <taxon>Bacillaceae</taxon>
        <taxon>Saliterribacillus</taxon>
    </lineage>
</organism>
<evidence type="ECO:0000313" key="2">
    <source>
        <dbReference type="Proteomes" id="UP000252585"/>
    </source>
</evidence>
<evidence type="ECO:0000313" key="1">
    <source>
        <dbReference type="EMBL" id="RCW77047.1"/>
    </source>
</evidence>
<reference evidence="1 2" key="1">
    <citation type="submission" date="2018-07" db="EMBL/GenBank/DDBJ databases">
        <title>Genomic Encyclopedia of Type Strains, Phase IV (KMG-IV): sequencing the most valuable type-strain genomes for metagenomic binning, comparative biology and taxonomic classification.</title>
        <authorList>
            <person name="Goeker M."/>
        </authorList>
    </citation>
    <scope>NUCLEOTIDE SEQUENCE [LARGE SCALE GENOMIC DNA]</scope>
    <source>
        <strain evidence="1 2">DSM 27696</strain>
    </source>
</reference>
<protein>
    <submittedName>
        <fullName evidence="1">SEC-C motif-containing protein</fullName>
    </submittedName>
</protein>
<dbReference type="EMBL" id="QPJJ01000002">
    <property type="protein sequence ID" value="RCW77047.1"/>
    <property type="molecule type" value="Genomic_DNA"/>
</dbReference>
<dbReference type="Gene3D" id="3.10.450.50">
    <property type="match status" value="1"/>
</dbReference>
<dbReference type="AlphaFoldDB" id="A0A368YDT4"/>
<dbReference type="SUPFAM" id="SSF103642">
    <property type="entry name" value="Sec-C motif"/>
    <property type="match status" value="1"/>
</dbReference>